<organism evidence="1 2">
    <name type="scientific">Panagrolaimus sp. ES5</name>
    <dbReference type="NCBI Taxonomy" id="591445"/>
    <lineage>
        <taxon>Eukaryota</taxon>
        <taxon>Metazoa</taxon>
        <taxon>Ecdysozoa</taxon>
        <taxon>Nematoda</taxon>
        <taxon>Chromadorea</taxon>
        <taxon>Rhabditida</taxon>
        <taxon>Tylenchina</taxon>
        <taxon>Panagrolaimomorpha</taxon>
        <taxon>Panagrolaimoidea</taxon>
        <taxon>Panagrolaimidae</taxon>
        <taxon>Panagrolaimus</taxon>
    </lineage>
</organism>
<evidence type="ECO:0000313" key="1">
    <source>
        <dbReference type="Proteomes" id="UP000887579"/>
    </source>
</evidence>
<accession>A0AC34G9K9</accession>
<name>A0AC34G9K9_9BILA</name>
<protein>
    <submittedName>
        <fullName evidence="2">Uncharacterized protein</fullName>
    </submittedName>
</protein>
<proteinExistence type="predicted"/>
<dbReference type="WBParaSite" id="ES5_v2.g26418.t1">
    <property type="protein sequence ID" value="ES5_v2.g26418.t1"/>
    <property type="gene ID" value="ES5_v2.g26418"/>
</dbReference>
<dbReference type="Proteomes" id="UP000887579">
    <property type="component" value="Unplaced"/>
</dbReference>
<reference evidence="2" key="1">
    <citation type="submission" date="2022-11" db="UniProtKB">
        <authorList>
            <consortium name="WormBaseParasite"/>
        </authorList>
    </citation>
    <scope>IDENTIFICATION</scope>
</reference>
<evidence type="ECO:0000313" key="2">
    <source>
        <dbReference type="WBParaSite" id="ES5_v2.g26418.t1"/>
    </source>
</evidence>
<sequence>LDGHGGQYGIGSTFGGDKDKGVQLDSDLNLGNETVHGGVGKESQFFTELDQLSKKKKQEKEKITN</sequence>